<accession>A0A4Z1G6H7</accession>
<evidence type="ECO:0000256" key="2">
    <source>
        <dbReference type="ARBA" id="ARBA00022553"/>
    </source>
</evidence>
<comment type="caution">
    <text evidence="3">The sequence shown here is derived from an EMBL/GenBank/DDBJ whole genome shotgun (WGS) entry which is preliminary data.</text>
</comment>
<dbReference type="AlphaFoldDB" id="A0A4Z1G6H7"/>
<sequence>MATLRDPKPELYQSIFCTFPQLKRYSIADLYEQHPTKQGYWAYLGRANDIIALSSNEKANPSAFDKIVATHAAVTTAIPSYRTKGVSCDQGRKVPRFSFIDTLWLTIEATNRDCPAHARVLRIFIVIASPDEPLSRAGKETIQRASVPVLYAQEFEKLCSGKLAIDI</sequence>
<evidence type="ECO:0000256" key="1">
    <source>
        <dbReference type="ARBA" id="ARBA00022450"/>
    </source>
</evidence>
<evidence type="ECO:0000313" key="3">
    <source>
        <dbReference type="EMBL" id="TGO31568.1"/>
    </source>
</evidence>
<keyword evidence="4" id="KW-1185">Reference proteome</keyword>
<dbReference type="PANTHER" id="PTHR43439">
    <property type="entry name" value="PHENYLACETATE-COENZYME A LIGASE"/>
    <property type="match status" value="1"/>
</dbReference>
<reference evidence="3 4" key="1">
    <citation type="submission" date="2017-12" db="EMBL/GenBank/DDBJ databases">
        <title>Comparative genomics of Botrytis spp.</title>
        <authorList>
            <person name="Valero-Jimenez C.A."/>
            <person name="Tapia P."/>
            <person name="Veloso J."/>
            <person name="Silva-Moreno E."/>
            <person name="Staats M."/>
            <person name="Valdes J.H."/>
            <person name="Van Kan J.A.L."/>
        </authorList>
    </citation>
    <scope>NUCLEOTIDE SEQUENCE [LARGE SCALE GENOMIC DNA]</scope>
    <source>
        <strain evidence="3 4">Bh0001</strain>
    </source>
</reference>
<evidence type="ECO:0000313" key="4">
    <source>
        <dbReference type="Proteomes" id="UP000297814"/>
    </source>
</evidence>
<protein>
    <submittedName>
        <fullName evidence="3">Uncharacterized protein</fullName>
    </submittedName>
</protein>
<proteinExistence type="predicted"/>
<organism evidence="3 4">
    <name type="scientific">Botrytis hyacinthi</name>
    <dbReference type="NCBI Taxonomy" id="278943"/>
    <lineage>
        <taxon>Eukaryota</taxon>
        <taxon>Fungi</taxon>
        <taxon>Dikarya</taxon>
        <taxon>Ascomycota</taxon>
        <taxon>Pezizomycotina</taxon>
        <taxon>Leotiomycetes</taxon>
        <taxon>Helotiales</taxon>
        <taxon>Sclerotiniaceae</taxon>
        <taxon>Botrytis</taxon>
    </lineage>
</organism>
<dbReference type="PANTHER" id="PTHR43439:SF2">
    <property type="entry name" value="ENZYME, PUTATIVE (JCVI)-RELATED"/>
    <property type="match status" value="1"/>
</dbReference>
<gene>
    <name evidence="3" type="ORF">BHYA_0520g00030</name>
</gene>
<keyword evidence="2" id="KW-0597">Phosphoprotein</keyword>
<dbReference type="EMBL" id="PQXK01000515">
    <property type="protein sequence ID" value="TGO31568.1"/>
    <property type="molecule type" value="Genomic_DNA"/>
</dbReference>
<dbReference type="InterPro" id="IPR051414">
    <property type="entry name" value="Adenylate-forming_Reductase"/>
</dbReference>
<name>A0A4Z1G6H7_9HELO</name>
<dbReference type="Proteomes" id="UP000297814">
    <property type="component" value="Unassembled WGS sequence"/>
</dbReference>
<keyword evidence="1" id="KW-0596">Phosphopantetheine</keyword>
<dbReference type="Pfam" id="PF23562">
    <property type="entry name" value="AMP-binding_C_3"/>
    <property type="match status" value="1"/>
</dbReference>